<evidence type="ECO:0000313" key="1">
    <source>
        <dbReference type="EMBL" id="GFN84003.1"/>
    </source>
</evidence>
<evidence type="ECO:0008006" key="3">
    <source>
        <dbReference type="Google" id="ProtNLM"/>
    </source>
</evidence>
<keyword evidence="2" id="KW-1185">Reference proteome</keyword>
<organism evidence="1 2">
    <name type="scientific">Plakobranchus ocellatus</name>
    <dbReference type="NCBI Taxonomy" id="259542"/>
    <lineage>
        <taxon>Eukaryota</taxon>
        <taxon>Metazoa</taxon>
        <taxon>Spiralia</taxon>
        <taxon>Lophotrochozoa</taxon>
        <taxon>Mollusca</taxon>
        <taxon>Gastropoda</taxon>
        <taxon>Heterobranchia</taxon>
        <taxon>Euthyneura</taxon>
        <taxon>Panpulmonata</taxon>
        <taxon>Sacoglossa</taxon>
        <taxon>Placobranchoidea</taxon>
        <taxon>Plakobranchidae</taxon>
        <taxon>Plakobranchus</taxon>
    </lineage>
</organism>
<dbReference type="Proteomes" id="UP000735302">
    <property type="component" value="Unassembled WGS sequence"/>
</dbReference>
<evidence type="ECO:0000313" key="2">
    <source>
        <dbReference type="Proteomes" id="UP000735302"/>
    </source>
</evidence>
<dbReference type="AlphaFoldDB" id="A0AAV3YPE6"/>
<sequence>MELTTHLAATQAGRDWTSLWSTSMNRSERPKPRRLRSCSKGLNRDLRTSLKLFVYIWFFFKSWKPSEYSPLHNVWNDDTRLAIWNTYSREKKKRVNVLEHFVFFKDQSKRSKTSKSLIPC</sequence>
<comment type="caution">
    <text evidence="1">The sequence shown here is derived from an EMBL/GenBank/DDBJ whole genome shotgun (WGS) entry which is preliminary data.</text>
</comment>
<gene>
    <name evidence="1" type="ORF">PoB_001050900</name>
</gene>
<reference evidence="1 2" key="1">
    <citation type="journal article" date="2021" name="Elife">
        <title>Chloroplast acquisition without the gene transfer in kleptoplastic sea slugs, Plakobranchus ocellatus.</title>
        <authorList>
            <person name="Maeda T."/>
            <person name="Takahashi S."/>
            <person name="Yoshida T."/>
            <person name="Shimamura S."/>
            <person name="Takaki Y."/>
            <person name="Nagai Y."/>
            <person name="Toyoda A."/>
            <person name="Suzuki Y."/>
            <person name="Arimoto A."/>
            <person name="Ishii H."/>
            <person name="Satoh N."/>
            <person name="Nishiyama T."/>
            <person name="Hasebe M."/>
            <person name="Maruyama T."/>
            <person name="Minagawa J."/>
            <person name="Obokata J."/>
            <person name="Shigenobu S."/>
        </authorList>
    </citation>
    <scope>NUCLEOTIDE SEQUENCE [LARGE SCALE GENOMIC DNA]</scope>
</reference>
<name>A0AAV3YPE6_9GAST</name>
<protein>
    <recommendedName>
        <fullName evidence="3">ETS domain-containing protein</fullName>
    </recommendedName>
</protein>
<dbReference type="EMBL" id="BLXT01001274">
    <property type="protein sequence ID" value="GFN84003.1"/>
    <property type="molecule type" value="Genomic_DNA"/>
</dbReference>
<accession>A0AAV3YPE6</accession>
<proteinExistence type="predicted"/>